<dbReference type="Pfam" id="PF00089">
    <property type="entry name" value="Trypsin"/>
    <property type="match status" value="1"/>
</dbReference>
<reference evidence="10" key="1">
    <citation type="submission" date="2022-03" db="EMBL/GenBank/DDBJ databases">
        <authorList>
            <person name="Tunstrom K."/>
        </authorList>
    </citation>
    <scope>NUCLEOTIDE SEQUENCE</scope>
</reference>
<dbReference type="SMART" id="SM00020">
    <property type="entry name" value="Tryp_SPc"/>
    <property type="match status" value="1"/>
</dbReference>
<dbReference type="InterPro" id="IPR051487">
    <property type="entry name" value="Ser/Thr_Proteases_Immune/Dev"/>
</dbReference>
<comment type="similarity">
    <text evidence="5">Belongs to the peptidase S1 family. CLIP subfamily.</text>
</comment>
<dbReference type="InterPro" id="IPR009003">
    <property type="entry name" value="Peptidase_S1_PA"/>
</dbReference>
<gene>
    <name evidence="10" type="ORF">EEDITHA_LOCUS2075</name>
</gene>
<evidence type="ECO:0000256" key="6">
    <source>
        <dbReference type="ARBA" id="ARBA00055534"/>
    </source>
</evidence>
<keyword evidence="3" id="KW-1015">Disulfide bond</keyword>
<evidence type="ECO:0000256" key="3">
    <source>
        <dbReference type="ARBA" id="ARBA00023157"/>
    </source>
</evidence>
<feature type="signal peptide" evidence="8">
    <location>
        <begin position="1"/>
        <end position="18"/>
    </location>
</feature>
<name>A0AAU9TI58_EUPED</name>
<protein>
    <recommendedName>
        <fullName evidence="9">Peptidase S1 domain-containing protein</fullName>
    </recommendedName>
</protein>
<dbReference type="GO" id="GO:0006508">
    <property type="term" value="P:proteolysis"/>
    <property type="evidence" value="ECO:0007669"/>
    <property type="project" value="InterPro"/>
</dbReference>
<proteinExistence type="inferred from homology"/>
<dbReference type="PRINTS" id="PR00722">
    <property type="entry name" value="CHYMOTRYPSIN"/>
</dbReference>
<evidence type="ECO:0000256" key="4">
    <source>
        <dbReference type="ARBA" id="ARBA00023240"/>
    </source>
</evidence>
<keyword evidence="4" id="KW-1199">Hemostasis impairing toxin</keyword>
<dbReference type="Proteomes" id="UP001153954">
    <property type="component" value="Unassembled WGS sequence"/>
</dbReference>
<accession>A0AAU9TI58</accession>
<dbReference type="PANTHER" id="PTHR24256">
    <property type="entry name" value="TRYPTASE-RELATED"/>
    <property type="match status" value="1"/>
</dbReference>
<keyword evidence="8" id="KW-0732">Signal</keyword>
<dbReference type="AlphaFoldDB" id="A0AAU9TI58"/>
<comment type="subcellular location">
    <subcellularLocation>
        <location evidence="1">Secreted</location>
        <location evidence="1">Extracellular space</location>
    </subcellularLocation>
</comment>
<feature type="domain" description="Peptidase S1" evidence="9">
    <location>
        <begin position="50"/>
        <end position="283"/>
    </location>
</feature>
<evidence type="ECO:0000256" key="2">
    <source>
        <dbReference type="ARBA" id="ARBA00022656"/>
    </source>
</evidence>
<evidence type="ECO:0000313" key="10">
    <source>
        <dbReference type="EMBL" id="CAH2085622.1"/>
    </source>
</evidence>
<keyword evidence="2" id="KW-0800">Toxin</keyword>
<dbReference type="GO" id="GO:0090729">
    <property type="term" value="F:toxin activity"/>
    <property type="evidence" value="ECO:0007669"/>
    <property type="project" value="UniProtKB-KW"/>
</dbReference>
<dbReference type="PROSITE" id="PS50240">
    <property type="entry name" value="TRYPSIN_DOM"/>
    <property type="match status" value="1"/>
</dbReference>
<dbReference type="EMBL" id="CAKOGL010000004">
    <property type="protein sequence ID" value="CAH2085622.1"/>
    <property type="molecule type" value="Genomic_DNA"/>
</dbReference>
<comment type="caution">
    <text evidence="10">The sequence shown here is derived from an EMBL/GenBank/DDBJ whole genome shotgun (WGS) entry which is preliminary data.</text>
</comment>
<dbReference type="GO" id="GO:0005576">
    <property type="term" value="C:extracellular region"/>
    <property type="evidence" value="ECO:0007669"/>
    <property type="project" value="UniProtKB-SubCell"/>
</dbReference>
<dbReference type="FunFam" id="2.40.10.10:FF:000068">
    <property type="entry name" value="transmembrane protease serine 2"/>
    <property type="match status" value="1"/>
</dbReference>
<evidence type="ECO:0000256" key="1">
    <source>
        <dbReference type="ARBA" id="ARBA00004239"/>
    </source>
</evidence>
<dbReference type="Gene3D" id="2.40.10.10">
    <property type="entry name" value="Trypsin-like serine proteases"/>
    <property type="match status" value="2"/>
</dbReference>
<evidence type="ECO:0000259" key="9">
    <source>
        <dbReference type="PROSITE" id="PS50240"/>
    </source>
</evidence>
<feature type="chain" id="PRO_5043874502" description="Peptidase S1 domain-containing protein" evidence="8">
    <location>
        <begin position="19"/>
        <end position="289"/>
    </location>
</feature>
<evidence type="ECO:0000256" key="8">
    <source>
        <dbReference type="SAM" id="SignalP"/>
    </source>
</evidence>
<dbReference type="SUPFAM" id="SSF50494">
    <property type="entry name" value="Trypsin-like serine proteases"/>
    <property type="match status" value="1"/>
</dbReference>
<dbReference type="InterPro" id="IPR043504">
    <property type="entry name" value="Peptidase_S1_PA_chymotrypsin"/>
</dbReference>
<keyword evidence="11" id="KW-1185">Reference proteome</keyword>
<sequence>MLMLNVFTLCYFTYMVSAHDAISNLLSFYTSFRRLCLCRCGISNSYENNLSYGRSLDDEIENSYEMPWLATIHTGSTTIRGTVISDRHVITAANPLHRKPASDIIVTLGSHLCKERHHALNTSVEAVLIHPGYSTTVRNNDVALLRLRNPIKFSQFISPICMPLYEPGEIDQLTWTASSPKNKSSSCLTRLATLPVLPIRICHKNAFVDSSMVTLSDKSCLGPLGIKNILCENDVGGPVMTRWLPGSPFRIAGIITNASCEDEMYPLFIRTVDNMQWIHGHIRNDCQCF</sequence>
<comment type="function">
    <text evidence="6">Fibrinolytic activity; shows preferential cleavage of Arg-Gly bonds in all three fibrinogen chains. Contact with the caterpillars causes severe bleeding, due the anticoagulant effect of the protein.</text>
</comment>
<keyword evidence="7" id="KW-1205">Fibrinolytic toxin</keyword>
<evidence type="ECO:0000256" key="5">
    <source>
        <dbReference type="ARBA" id="ARBA00024195"/>
    </source>
</evidence>
<organism evidence="10 11">
    <name type="scientific">Euphydryas editha</name>
    <name type="common">Edith's checkerspot</name>
    <dbReference type="NCBI Taxonomy" id="104508"/>
    <lineage>
        <taxon>Eukaryota</taxon>
        <taxon>Metazoa</taxon>
        <taxon>Ecdysozoa</taxon>
        <taxon>Arthropoda</taxon>
        <taxon>Hexapoda</taxon>
        <taxon>Insecta</taxon>
        <taxon>Pterygota</taxon>
        <taxon>Neoptera</taxon>
        <taxon>Endopterygota</taxon>
        <taxon>Lepidoptera</taxon>
        <taxon>Glossata</taxon>
        <taxon>Ditrysia</taxon>
        <taxon>Papilionoidea</taxon>
        <taxon>Nymphalidae</taxon>
        <taxon>Nymphalinae</taxon>
        <taxon>Euphydryas</taxon>
    </lineage>
</organism>
<dbReference type="InterPro" id="IPR001254">
    <property type="entry name" value="Trypsin_dom"/>
</dbReference>
<evidence type="ECO:0000313" key="11">
    <source>
        <dbReference type="Proteomes" id="UP001153954"/>
    </source>
</evidence>
<dbReference type="InterPro" id="IPR001314">
    <property type="entry name" value="Peptidase_S1A"/>
</dbReference>
<evidence type="ECO:0000256" key="7">
    <source>
        <dbReference type="ARBA" id="ARBA00084094"/>
    </source>
</evidence>
<dbReference type="GO" id="GO:0004252">
    <property type="term" value="F:serine-type endopeptidase activity"/>
    <property type="evidence" value="ECO:0007669"/>
    <property type="project" value="InterPro"/>
</dbReference>